<dbReference type="Gene3D" id="3.40.50.2000">
    <property type="entry name" value="Glycogen Phosphorylase B"/>
    <property type="match status" value="1"/>
</dbReference>
<evidence type="ECO:0000313" key="2">
    <source>
        <dbReference type="Proteomes" id="UP000054279"/>
    </source>
</evidence>
<dbReference type="HOGENOM" id="CLU_001724_12_1_1"/>
<name>A0A0C9TI55_SPHS4</name>
<evidence type="ECO:0000313" key="1">
    <source>
        <dbReference type="EMBL" id="KIJ29203.1"/>
    </source>
</evidence>
<organism evidence="1 2">
    <name type="scientific">Sphaerobolus stellatus (strain SS14)</name>
    <dbReference type="NCBI Taxonomy" id="990650"/>
    <lineage>
        <taxon>Eukaryota</taxon>
        <taxon>Fungi</taxon>
        <taxon>Dikarya</taxon>
        <taxon>Basidiomycota</taxon>
        <taxon>Agaricomycotina</taxon>
        <taxon>Agaricomycetes</taxon>
        <taxon>Phallomycetidae</taxon>
        <taxon>Geastrales</taxon>
        <taxon>Sphaerobolaceae</taxon>
        <taxon>Sphaerobolus</taxon>
    </lineage>
</organism>
<dbReference type="EMBL" id="KN837287">
    <property type="protein sequence ID" value="KIJ29203.1"/>
    <property type="molecule type" value="Genomic_DNA"/>
</dbReference>
<feature type="non-terminal residue" evidence="1">
    <location>
        <position position="291"/>
    </location>
</feature>
<dbReference type="OrthoDB" id="3266493at2759"/>
<protein>
    <submittedName>
        <fullName evidence="1">Glycosyltransferase family 1 protein</fullName>
    </submittedName>
</protein>
<gene>
    <name evidence="1" type="ORF">M422DRAFT_269380</name>
</gene>
<dbReference type="AlphaFoldDB" id="A0A0C9TI55"/>
<reference evidence="1 2" key="1">
    <citation type="submission" date="2014-06" db="EMBL/GenBank/DDBJ databases">
        <title>Evolutionary Origins and Diversification of the Mycorrhizal Mutualists.</title>
        <authorList>
            <consortium name="DOE Joint Genome Institute"/>
            <consortium name="Mycorrhizal Genomics Consortium"/>
            <person name="Kohler A."/>
            <person name="Kuo A."/>
            <person name="Nagy L.G."/>
            <person name="Floudas D."/>
            <person name="Copeland A."/>
            <person name="Barry K.W."/>
            <person name="Cichocki N."/>
            <person name="Veneault-Fourrey C."/>
            <person name="LaButti K."/>
            <person name="Lindquist E.A."/>
            <person name="Lipzen A."/>
            <person name="Lundell T."/>
            <person name="Morin E."/>
            <person name="Murat C."/>
            <person name="Riley R."/>
            <person name="Ohm R."/>
            <person name="Sun H."/>
            <person name="Tunlid A."/>
            <person name="Henrissat B."/>
            <person name="Grigoriev I.V."/>
            <person name="Hibbett D.S."/>
            <person name="Martin F."/>
        </authorList>
    </citation>
    <scope>NUCLEOTIDE SEQUENCE [LARGE SCALE GENOMIC DNA]</scope>
    <source>
        <strain evidence="1 2">SS14</strain>
    </source>
</reference>
<dbReference type="SUPFAM" id="SSF53756">
    <property type="entry name" value="UDP-Glycosyltransferase/glycogen phosphorylase"/>
    <property type="match status" value="1"/>
</dbReference>
<keyword evidence="2" id="KW-1185">Reference proteome</keyword>
<proteinExistence type="predicted"/>
<dbReference type="Proteomes" id="UP000054279">
    <property type="component" value="Unassembled WGS sequence"/>
</dbReference>
<sequence>MTVKGHITVFSFPGWGHVRSLVVLACRIVQQRPDIGVTILIVGDATKQAEEEVARFIPIGDPANENIRIIGTLKGSDVMALRIGTAAASLKAYELLSAQQPITCVISGKIFQPWPKPKVVLTDIFLNVAHEVRSIDPAVTVLGWSPPNNSASLRISGPEHLGGLGDIGAKAIIEAEKTGRSIEEIETEKIPMLEDMRAQFLKNTQRFVGAADGIISPGTSAFEVESLTAWKKWQSERGKEFYIVGPLLPIDNETNASGMLAKENEKASSDKGQEIEAFLEKALQERGEHSL</sequence>
<accession>A0A0C9TI55</accession>
<keyword evidence="1" id="KW-0808">Transferase</keyword>
<dbReference type="GO" id="GO:0016740">
    <property type="term" value="F:transferase activity"/>
    <property type="evidence" value="ECO:0007669"/>
    <property type="project" value="UniProtKB-KW"/>
</dbReference>